<dbReference type="InterPro" id="IPR020904">
    <property type="entry name" value="Sc_DH/Rdtase_CS"/>
</dbReference>
<evidence type="ECO:0000313" key="4">
    <source>
        <dbReference type="EMBL" id="KRX02516.1"/>
    </source>
</evidence>
<reference evidence="4 5" key="1">
    <citation type="journal article" date="2015" name="Sci. Rep.">
        <title>Genome of the facultative scuticociliatosis pathogen Pseudocohnilembus persalinus provides insight into its virulence through horizontal gene transfer.</title>
        <authorList>
            <person name="Xiong J."/>
            <person name="Wang G."/>
            <person name="Cheng J."/>
            <person name="Tian M."/>
            <person name="Pan X."/>
            <person name="Warren A."/>
            <person name="Jiang C."/>
            <person name="Yuan D."/>
            <person name="Miao W."/>
        </authorList>
    </citation>
    <scope>NUCLEOTIDE SEQUENCE [LARGE SCALE GENOMIC DNA]</scope>
    <source>
        <strain evidence="4">36N120E</strain>
    </source>
</reference>
<dbReference type="PROSITE" id="PS00061">
    <property type="entry name" value="ADH_SHORT"/>
    <property type="match status" value="1"/>
</dbReference>
<dbReference type="InterPro" id="IPR022742">
    <property type="entry name" value="Hydrolase_4"/>
</dbReference>
<dbReference type="PANTHER" id="PTHR24322:SF736">
    <property type="entry name" value="RETINOL DEHYDROGENASE 10"/>
    <property type="match status" value="1"/>
</dbReference>
<dbReference type="OrthoDB" id="407812at2759"/>
<feature type="domain" description="Serine aminopeptidase S33" evidence="3">
    <location>
        <begin position="51"/>
        <end position="287"/>
    </location>
</feature>
<sequence>MAAQPEEKYRKPSPLGEFKWAQEDFVDFTVLQDKKRIKLANYYQPPQNPQNLKGILVLFHGMNANAINYAHVAVEIAKSDIAVAAFDQRGMGKSEGIKGFIEPLPVHINDCKQYIDLIQQKIGNKIPLFIGGQSFGGATAMKLCVDEPNRYKGVVLLAPAIKNNIYHSAFGKKIARCIGSFLPRIRTVPQSRGQSSKNPQISEDAEKNPYIYTGKVIPGSVKTILDLTDLCYESYEKLTTPFLVIQGGMDKLVDSDLAKELIQRSPSKDQTVFFYEDLWHSVILEEEYPDIVQKIQEWLRERGENISYKFAKNHKCNIILFDIRRDLCQNMIQKIEELGGKGYFYKCDVSDDYQIKTQIQKVLAEFKSIDILINCVGIANMKFFLNQSIDEIQKTYTVNCQGPISVIRQILPSMIEKNKGQIVSVTSMASVLPGVKMTEYCASKSALNMFHQALRMEMLVQQKKIDFTLVCPYILPAIGEWRERMHKIFPSLSEEYQGLAIYQAIMNKEKEIFIPQIWNQLVFILISLPVFVFDQIMLFYTGEFLDKLLGVDKEEVKRKSSISSQCSN</sequence>
<dbReference type="PRINTS" id="PR00080">
    <property type="entry name" value="SDRFAMILY"/>
</dbReference>
<dbReference type="Proteomes" id="UP000054937">
    <property type="component" value="Unassembled WGS sequence"/>
</dbReference>
<dbReference type="SUPFAM" id="SSF51735">
    <property type="entry name" value="NAD(P)-binding Rossmann-fold domains"/>
    <property type="match status" value="1"/>
</dbReference>
<dbReference type="AlphaFoldDB" id="A0A0V0QJX9"/>
<dbReference type="Pfam" id="PF12146">
    <property type="entry name" value="Hydrolase_4"/>
    <property type="match status" value="1"/>
</dbReference>
<dbReference type="Gene3D" id="3.40.50.720">
    <property type="entry name" value="NAD(P)-binding Rossmann-like Domain"/>
    <property type="match status" value="1"/>
</dbReference>
<accession>A0A0V0QJX9</accession>
<gene>
    <name evidence="4" type="ORF">PPERSA_11856</name>
</gene>
<comment type="similarity">
    <text evidence="1">Belongs to the short-chain dehydrogenases/reductases (SDR) family.</text>
</comment>
<keyword evidence="5" id="KW-1185">Reference proteome</keyword>
<keyword evidence="2" id="KW-0560">Oxidoreductase</keyword>
<dbReference type="InterPro" id="IPR000073">
    <property type="entry name" value="AB_hydrolase_1"/>
</dbReference>
<evidence type="ECO:0000259" key="3">
    <source>
        <dbReference type="Pfam" id="PF12146"/>
    </source>
</evidence>
<dbReference type="PANTHER" id="PTHR24322">
    <property type="entry name" value="PKSB"/>
    <property type="match status" value="1"/>
</dbReference>
<dbReference type="InterPro" id="IPR036291">
    <property type="entry name" value="NAD(P)-bd_dom_sf"/>
</dbReference>
<evidence type="ECO:0000256" key="2">
    <source>
        <dbReference type="ARBA" id="ARBA00023002"/>
    </source>
</evidence>
<evidence type="ECO:0000313" key="5">
    <source>
        <dbReference type="Proteomes" id="UP000054937"/>
    </source>
</evidence>
<dbReference type="InterPro" id="IPR029058">
    <property type="entry name" value="AB_hydrolase_fold"/>
</dbReference>
<proteinExistence type="inferred from homology"/>
<dbReference type="Pfam" id="PF00106">
    <property type="entry name" value="adh_short"/>
    <property type="match status" value="1"/>
</dbReference>
<name>A0A0V0QJX9_PSEPJ</name>
<organism evidence="4 5">
    <name type="scientific">Pseudocohnilembus persalinus</name>
    <name type="common">Ciliate</name>
    <dbReference type="NCBI Taxonomy" id="266149"/>
    <lineage>
        <taxon>Eukaryota</taxon>
        <taxon>Sar</taxon>
        <taxon>Alveolata</taxon>
        <taxon>Ciliophora</taxon>
        <taxon>Intramacronucleata</taxon>
        <taxon>Oligohymenophorea</taxon>
        <taxon>Scuticociliatia</taxon>
        <taxon>Philasterida</taxon>
        <taxon>Pseudocohnilembidae</taxon>
        <taxon>Pseudocohnilembus</taxon>
    </lineage>
</organism>
<dbReference type="InParanoid" id="A0A0V0QJX9"/>
<evidence type="ECO:0000256" key="1">
    <source>
        <dbReference type="ARBA" id="ARBA00006484"/>
    </source>
</evidence>
<dbReference type="GO" id="GO:0016616">
    <property type="term" value="F:oxidoreductase activity, acting on the CH-OH group of donors, NAD or NADP as acceptor"/>
    <property type="evidence" value="ECO:0007669"/>
    <property type="project" value="TreeGrafter"/>
</dbReference>
<dbReference type="EMBL" id="LDAU01000154">
    <property type="protein sequence ID" value="KRX02516.1"/>
    <property type="molecule type" value="Genomic_DNA"/>
</dbReference>
<comment type="caution">
    <text evidence="4">The sequence shown here is derived from an EMBL/GenBank/DDBJ whole genome shotgun (WGS) entry which is preliminary data.</text>
</comment>
<dbReference type="PRINTS" id="PR00111">
    <property type="entry name" value="ABHYDROLASE"/>
</dbReference>
<dbReference type="PRINTS" id="PR00081">
    <property type="entry name" value="GDHRDH"/>
</dbReference>
<dbReference type="Gene3D" id="3.40.50.1820">
    <property type="entry name" value="alpha/beta hydrolase"/>
    <property type="match status" value="1"/>
</dbReference>
<protein>
    <recommendedName>
        <fullName evidence="3">Serine aminopeptidase S33 domain-containing protein</fullName>
    </recommendedName>
</protein>
<dbReference type="InterPro" id="IPR002347">
    <property type="entry name" value="SDR_fam"/>
</dbReference>
<dbReference type="SUPFAM" id="SSF53474">
    <property type="entry name" value="alpha/beta-Hydrolases"/>
    <property type="match status" value="1"/>
</dbReference>